<protein>
    <submittedName>
        <fullName evidence="2">Uncharacterized protein</fullName>
    </submittedName>
</protein>
<evidence type="ECO:0000313" key="3">
    <source>
        <dbReference type="Proteomes" id="UP000053144"/>
    </source>
</evidence>
<accession>A0A0L9UHZ6</accession>
<dbReference type="Gramene" id="KOM42179">
    <property type="protein sequence ID" value="KOM42179"/>
    <property type="gene ID" value="LR48_Vigan04g237700"/>
</dbReference>
<evidence type="ECO:0000256" key="1">
    <source>
        <dbReference type="SAM" id="MobiDB-lite"/>
    </source>
</evidence>
<feature type="compositionally biased region" description="Basic and acidic residues" evidence="1">
    <location>
        <begin position="28"/>
        <end position="54"/>
    </location>
</feature>
<evidence type="ECO:0000313" key="2">
    <source>
        <dbReference type="EMBL" id="KOM42179.1"/>
    </source>
</evidence>
<feature type="region of interest" description="Disordered" evidence="1">
    <location>
        <begin position="13"/>
        <end position="54"/>
    </location>
</feature>
<gene>
    <name evidence="2" type="ORF">LR48_Vigan04g237700</name>
</gene>
<dbReference type="EMBL" id="CM003374">
    <property type="protein sequence ID" value="KOM42179.1"/>
    <property type="molecule type" value="Genomic_DNA"/>
</dbReference>
<proteinExistence type="predicted"/>
<name>A0A0L9UHZ6_PHAAN</name>
<dbReference type="AlphaFoldDB" id="A0A0L9UHZ6"/>
<sequence>MMPPYAWKNLEATESNRIIGGPGGGHGEQGDNEKGSEKRFCDGRRTEEHKGVNGDSAREWRRLMQNTRFCFTFLRSEFVLEDLTADGEFDGGGEWQPDKGFMVEMQVEEDAEDNDGGLATLAFAFCIGDGGGYRGNAGEDDGWWSDAGVW</sequence>
<organism evidence="2 3">
    <name type="scientific">Phaseolus angularis</name>
    <name type="common">Azuki bean</name>
    <name type="synonym">Vigna angularis</name>
    <dbReference type="NCBI Taxonomy" id="3914"/>
    <lineage>
        <taxon>Eukaryota</taxon>
        <taxon>Viridiplantae</taxon>
        <taxon>Streptophyta</taxon>
        <taxon>Embryophyta</taxon>
        <taxon>Tracheophyta</taxon>
        <taxon>Spermatophyta</taxon>
        <taxon>Magnoliopsida</taxon>
        <taxon>eudicotyledons</taxon>
        <taxon>Gunneridae</taxon>
        <taxon>Pentapetalae</taxon>
        <taxon>rosids</taxon>
        <taxon>fabids</taxon>
        <taxon>Fabales</taxon>
        <taxon>Fabaceae</taxon>
        <taxon>Papilionoideae</taxon>
        <taxon>50 kb inversion clade</taxon>
        <taxon>NPAAA clade</taxon>
        <taxon>indigoferoid/millettioid clade</taxon>
        <taxon>Phaseoleae</taxon>
        <taxon>Vigna</taxon>
    </lineage>
</organism>
<dbReference type="Proteomes" id="UP000053144">
    <property type="component" value="Chromosome 4"/>
</dbReference>
<reference evidence="3" key="1">
    <citation type="journal article" date="2015" name="Proc. Natl. Acad. Sci. U.S.A.">
        <title>Genome sequencing of adzuki bean (Vigna angularis) provides insight into high starch and low fat accumulation and domestication.</title>
        <authorList>
            <person name="Yang K."/>
            <person name="Tian Z."/>
            <person name="Chen C."/>
            <person name="Luo L."/>
            <person name="Zhao B."/>
            <person name="Wang Z."/>
            <person name="Yu L."/>
            <person name="Li Y."/>
            <person name="Sun Y."/>
            <person name="Li W."/>
            <person name="Chen Y."/>
            <person name="Li Y."/>
            <person name="Zhang Y."/>
            <person name="Ai D."/>
            <person name="Zhao J."/>
            <person name="Shang C."/>
            <person name="Ma Y."/>
            <person name="Wu B."/>
            <person name="Wang M."/>
            <person name="Gao L."/>
            <person name="Sun D."/>
            <person name="Zhang P."/>
            <person name="Guo F."/>
            <person name="Wang W."/>
            <person name="Li Y."/>
            <person name="Wang J."/>
            <person name="Varshney R.K."/>
            <person name="Wang J."/>
            <person name="Ling H.Q."/>
            <person name="Wan P."/>
        </authorList>
    </citation>
    <scope>NUCLEOTIDE SEQUENCE</scope>
    <source>
        <strain evidence="3">cv. Jingnong 6</strain>
    </source>
</reference>